<dbReference type="WBParaSite" id="MBELARI_LOCUS5210">
    <property type="protein sequence ID" value="MBELARI_LOCUS5210"/>
    <property type="gene ID" value="MBELARI_LOCUS5210"/>
</dbReference>
<sequence>MTGWDAYISNLTASSPHIQRAAIVGFPDGAVWARTEGEHKFEATEGELKKLVAGFNNPNDVPAHGADLENVHYIVPQADDSVIFGKKDKCGFFAAKTQSAVLIAVYKGESVAALEVRSAVEKLAQYLTSTGY</sequence>
<dbReference type="GO" id="GO:0003785">
    <property type="term" value="F:actin monomer binding"/>
    <property type="evidence" value="ECO:0007669"/>
    <property type="project" value="TreeGrafter"/>
</dbReference>
<comment type="similarity">
    <text evidence="1 2">Belongs to the profilin family.</text>
</comment>
<dbReference type="GO" id="GO:0005938">
    <property type="term" value="C:cell cortex"/>
    <property type="evidence" value="ECO:0007669"/>
    <property type="project" value="TreeGrafter"/>
</dbReference>
<dbReference type="InterPro" id="IPR048278">
    <property type="entry name" value="PFN"/>
</dbReference>
<dbReference type="PANTHER" id="PTHR11604">
    <property type="entry name" value="PROFILIN"/>
    <property type="match status" value="1"/>
</dbReference>
<evidence type="ECO:0000256" key="2">
    <source>
        <dbReference type="RuleBase" id="RU003909"/>
    </source>
</evidence>
<evidence type="ECO:0000313" key="4">
    <source>
        <dbReference type="WBParaSite" id="MBELARI_LOCUS5210"/>
    </source>
</evidence>
<keyword evidence="2" id="KW-0009">Actin-binding</keyword>
<name>A0AAF3FDX1_9BILA</name>
<keyword evidence="3" id="KW-1185">Reference proteome</keyword>
<proteinExistence type="inferred from homology"/>
<dbReference type="AlphaFoldDB" id="A0AAF3FDX1"/>
<dbReference type="Gene3D" id="3.30.450.30">
    <property type="entry name" value="Dynein light chain 2a, cytoplasmic"/>
    <property type="match status" value="1"/>
</dbReference>
<protein>
    <recommendedName>
        <fullName evidence="2">Profilin</fullName>
    </recommendedName>
</protein>
<organism evidence="3 4">
    <name type="scientific">Mesorhabditis belari</name>
    <dbReference type="NCBI Taxonomy" id="2138241"/>
    <lineage>
        <taxon>Eukaryota</taxon>
        <taxon>Metazoa</taxon>
        <taxon>Ecdysozoa</taxon>
        <taxon>Nematoda</taxon>
        <taxon>Chromadorea</taxon>
        <taxon>Rhabditida</taxon>
        <taxon>Rhabditina</taxon>
        <taxon>Rhabditomorpha</taxon>
        <taxon>Rhabditoidea</taxon>
        <taxon>Rhabditidae</taxon>
        <taxon>Mesorhabditinae</taxon>
        <taxon>Mesorhabditis</taxon>
    </lineage>
</organism>
<evidence type="ECO:0000313" key="3">
    <source>
        <dbReference type="Proteomes" id="UP000887575"/>
    </source>
</evidence>
<reference evidence="4" key="1">
    <citation type="submission" date="2024-02" db="UniProtKB">
        <authorList>
            <consortium name="WormBaseParasite"/>
        </authorList>
    </citation>
    <scope>IDENTIFICATION</scope>
</reference>
<dbReference type="InterPro" id="IPR036140">
    <property type="entry name" value="PFN_sf"/>
</dbReference>
<dbReference type="CDD" id="cd00148">
    <property type="entry name" value="PROF"/>
    <property type="match status" value="1"/>
</dbReference>
<evidence type="ECO:0000256" key="1">
    <source>
        <dbReference type="ARBA" id="ARBA00010058"/>
    </source>
</evidence>
<dbReference type="PRINTS" id="PR00392">
    <property type="entry name" value="PROFILIN"/>
</dbReference>
<dbReference type="SUPFAM" id="SSF55770">
    <property type="entry name" value="Profilin (actin-binding protein)"/>
    <property type="match status" value="1"/>
</dbReference>
<dbReference type="InterPro" id="IPR005455">
    <property type="entry name" value="PFN_euk"/>
</dbReference>
<dbReference type="Pfam" id="PF00235">
    <property type="entry name" value="Profilin"/>
    <property type="match status" value="1"/>
</dbReference>
<dbReference type="PANTHER" id="PTHR11604:SF6">
    <property type="entry name" value="PROFILIN-1"/>
    <property type="match status" value="1"/>
</dbReference>
<dbReference type="Proteomes" id="UP000887575">
    <property type="component" value="Unassembled WGS sequence"/>
</dbReference>
<dbReference type="SMART" id="SM00392">
    <property type="entry name" value="PROF"/>
    <property type="match status" value="1"/>
</dbReference>
<accession>A0AAF3FDX1</accession>